<dbReference type="InterPro" id="IPR024078">
    <property type="entry name" value="LmbE-like_dom_sf"/>
</dbReference>
<sequence length="269" mass="28962">MTIRPAARTLVFVHAHPDDEALLTAGTMARAAAQGQRVVLIVATNGAAGLTSAAQTDSLADLRANELDESAAILGIHRVVSLDYEDSGLNGEIDAGLAHIDRFTVAQQISNILDEESADILIGYDPQGGYGHPDHLAVHRAVRAACVLATKTPTLFEVTLPREPIARAVRIASKLRITPKDFDSNSFDSAWTPSSEITHRVDVRDYWNEKKLALRAHASQHEGDGQLRTLAVLTRLPKPVATVLLGTEYYCLVSSPKSAQTRDANSASL</sequence>
<reference evidence="1" key="1">
    <citation type="submission" date="2020-05" db="EMBL/GenBank/DDBJ databases">
        <authorList>
            <person name="Chiriac C."/>
            <person name="Salcher M."/>
            <person name="Ghai R."/>
            <person name="Kavagutti S V."/>
        </authorList>
    </citation>
    <scope>NUCLEOTIDE SEQUENCE</scope>
</reference>
<proteinExistence type="predicted"/>
<evidence type="ECO:0000313" key="2">
    <source>
        <dbReference type="EMBL" id="CAB5040163.1"/>
    </source>
</evidence>
<dbReference type="InterPro" id="IPR003737">
    <property type="entry name" value="GlcNAc_PI_deacetylase-related"/>
</dbReference>
<dbReference type="SUPFAM" id="SSF102588">
    <property type="entry name" value="LmbE-like"/>
    <property type="match status" value="1"/>
</dbReference>
<dbReference type="PANTHER" id="PTHR12993">
    <property type="entry name" value="N-ACETYLGLUCOSAMINYL-PHOSPHATIDYLINOSITOL DE-N-ACETYLASE-RELATED"/>
    <property type="match status" value="1"/>
</dbReference>
<dbReference type="AlphaFoldDB" id="A0A6J7FFX0"/>
<dbReference type="PANTHER" id="PTHR12993:SF26">
    <property type="entry name" value="1D-MYO-INOSITOL 2-ACETAMIDO-2-DEOXY-ALPHA-D-GLUCOPYRANOSIDE DEACETYLASE"/>
    <property type="match status" value="1"/>
</dbReference>
<dbReference type="EMBL" id="CAFBPZ010000075">
    <property type="protein sequence ID" value="CAB5040163.1"/>
    <property type="molecule type" value="Genomic_DNA"/>
</dbReference>
<name>A0A6J7FFX0_9ZZZZ</name>
<protein>
    <submittedName>
        <fullName evidence="1">Unannotated protein</fullName>
    </submittedName>
</protein>
<gene>
    <name evidence="1" type="ORF">UFOPK3495_00327</name>
    <name evidence="2" type="ORF">UFOPK4237_01098</name>
</gene>
<dbReference type="GO" id="GO:0016811">
    <property type="term" value="F:hydrolase activity, acting on carbon-nitrogen (but not peptide) bonds, in linear amides"/>
    <property type="evidence" value="ECO:0007669"/>
    <property type="project" value="TreeGrafter"/>
</dbReference>
<evidence type="ECO:0000313" key="1">
    <source>
        <dbReference type="EMBL" id="CAB4890543.1"/>
    </source>
</evidence>
<dbReference type="Gene3D" id="3.40.50.10320">
    <property type="entry name" value="LmbE-like"/>
    <property type="match status" value="1"/>
</dbReference>
<dbReference type="Pfam" id="PF02585">
    <property type="entry name" value="PIG-L"/>
    <property type="match status" value="1"/>
</dbReference>
<accession>A0A6J7FFX0</accession>
<dbReference type="EMBL" id="CAFBMC010000010">
    <property type="protein sequence ID" value="CAB4890543.1"/>
    <property type="molecule type" value="Genomic_DNA"/>
</dbReference>
<organism evidence="1">
    <name type="scientific">freshwater metagenome</name>
    <dbReference type="NCBI Taxonomy" id="449393"/>
    <lineage>
        <taxon>unclassified sequences</taxon>
        <taxon>metagenomes</taxon>
        <taxon>ecological metagenomes</taxon>
    </lineage>
</organism>